<dbReference type="UniPathway" id="UPA00002">
    <property type="reaction ID" value="UER00468"/>
</dbReference>
<comment type="catalytic activity">
    <reaction evidence="5 7">
        <text>2-deoxy-D-ribose 5-phosphate = D-glyceraldehyde 3-phosphate + acetaldehyde</text>
        <dbReference type="Rhea" id="RHEA:12821"/>
        <dbReference type="ChEBI" id="CHEBI:15343"/>
        <dbReference type="ChEBI" id="CHEBI:59776"/>
        <dbReference type="ChEBI" id="CHEBI:62877"/>
        <dbReference type="EC" id="4.1.2.4"/>
    </reaction>
</comment>
<evidence type="ECO:0000313" key="8">
    <source>
        <dbReference type="EMBL" id="RCX17162.1"/>
    </source>
</evidence>
<evidence type="ECO:0000256" key="6">
    <source>
        <dbReference type="ARBA" id="ARBA00056337"/>
    </source>
</evidence>
<keyword evidence="2 7" id="KW-0963">Cytoplasm</keyword>
<comment type="caution">
    <text evidence="8">The sequence shown here is derived from an EMBL/GenBank/DDBJ whole genome shotgun (WGS) entry which is preliminary data.</text>
</comment>
<feature type="active site" description="Proton donor/acceptor" evidence="7">
    <location>
        <position position="95"/>
    </location>
</feature>
<sequence>MISIDPKKMASMIDHTLLKPAASKEQVLQFCKEALEYQFASVCVNPCFVGIVSKRLKGSGVKTCTVIGFPLGANSTSVKVFEASNAVREGADELDMVINTGALKDGDLSYVENDIAQVVKASSGAKVKVILETCFLTDEEKAIACVLAKKAGADFVKTSTGFGTGGAVAEDIILMRKTVGSSMGIKASGGIRHLQQALTMLECGATRIGTSSGLTIINEML</sequence>
<dbReference type="FunFam" id="3.20.20.70:FF:000044">
    <property type="entry name" value="Deoxyribose-phosphate aldolase"/>
    <property type="match status" value="1"/>
</dbReference>
<dbReference type="HAMAP" id="MF_00114">
    <property type="entry name" value="DeoC_type1"/>
    <property type="match status" value="1"/>
</dbReference>
<protein>
    <recommendedName>
        <fullName evidence="7">Deoxyribose-phosphate aldolase</fullName>
        <shortName evidence="7">DERA</shortName>
        <ecNumber evidence="7">4.1.2.4</ecNumber>
    </recommendedName>
    <alternativeName>
        <fullName evidence="7">2-deoxy-D-ribose 5-phosphate aldolase</fullName>
    </alternativeName>
    <alternativeName>
        <fullName evidence="7">Phosphodeoxyriboaldolase</fullName>
        <shortName evidence="7">Deoxyriboaldolase</shortName>
    </alternativeName>
</protein>
<dbReference type="SUPFAM" id="SSF51569">
    <property type="entry name" value="Aldolase"/>
    <property type="match status" value="1"/>
</dbReference>
<dbReference type="SMART" id="SM01133">
    <property type="entry name" value="DeoC"/>
    <property type="match status" value="1"/>
</dbReference>
<feature type="active site" description="Schiff-base intermediate with acetaldehyde" evidence="7">
    <location>
        <position position="157"/>
    </location>
</feature>
<dbReference type="Pfam" id="PF01791">
    <property type="entry name" value="DeoC"/>
    <property type="match status" value="1"/>
</dbReference>
<keyword evidence="3 7" id="KW-0456">Lyase</keyword>
<gene>
    <name evidence="7" type="primary">deoC</name>
    <name evidence="8" type="ORF">DFR58_10856</name>
</gene>
<dbReference type="PANTHER" id="PTHR10889">
    <property type="entry name" value="DEOXYRIBOSE-PHOSPHATE ALDOLASE"/>
    <property type="match status" value="1"/>
</dbReference>
<evidence type="ECO:0000256" key="1">
    <source>
        <dbReference type="ARBA" id="ARBA00010936"/>
    </source>
</evidence>
<organism evidence="8 9">
    <name type="scientific">Anaerobacterium chartisolvens</name>
    <dbReference type="NCBI Taxonomy" id="1297424"/>
    <lineage>
        <taxon>Bacteria</taxon>
        <taxon>Bacillati</taxon>
        <taxon>Bacillota</taxon>
        <taxon>Clostridia</taxon>
        <taxon>Eubacteriales</taxon>
        <taxon>Oscillospiraceae</taxon>
        <taxon>Anaerobacterium</taxon>
    </lineage>
</organism>
<dbReference type="Gene3D" id="3.20.20.70">
    <property type="entry name" value="Aldolase class I"/>
    <property type="match status" value="1"/>
</dbReference>
<dbReference type="PIRSF" id="PIRSF001357">
    <property type="entry name" value="DeoC"/>
    <property type="match status" value="1"/>
</dbReference>
<evidence type="ECO:0000313" key="9">
    <source>
        <dbReference type="Proteomes" id="UP000253034"/>
    </source>
</evidence>
<dbReference type="AlphaFoldDB" id="A0A369B6L2"/>
<dbReference type="GO" id="GO:0004139">
    <property type="term" value="F:deoxyribose-phosphate aldolase activity"/>
    <property type="evidence" value="ECO:0007669"/>
    <property type="project" value="UniProtKB-UniRule"/>
</dbReference>
<dbReference type="InterPro" id="IPR013785">
    <property type="entry name" value="Aldolase_TIM"/>
</dbReference>
<dbReference type="GO" id="GO:0006018">
    <property type="term" value="P:2-deoxyribose 1-phosphate catabolic process"/>
    <property type="evidence" value="ECO:0007669"/>
    <property type="project" value="UniProtKB-UniRule"/>
</dbReference>
<accession>A0A369B6L2</accession>
<evidence type="ECO:0000256" key="5">
    <source>
        <dbReference type="ARBA" id="ARBA00048791"/>
    </source>
</evidence>
<dbReference type="InterPro" id="IPR002915">
    <property type="entry name" value="DeoC/FbaB/LacD_aldolase"/>
</dbReference>
<dbReference type="RefSeq" id="WP_207659171.1">
    <property type="nucleotide sequence ID" value="NZ_QPJT01000008.1"/>
</dbReference>
<dbReference type="CDD" id="cd00959">
    <property type="entry name" value="DeoC"/>
    <property type="match status" value="1"/>
</dbReference>
<dbReference type="PANTHER" id="PTHR10889:SF1">
    <property type="entry name" value="DEOXYRIBOSE-PHOSPHATE ALDOLASE"/>
    <property type="match status" value="1"/>
</dbReference>
<dbReference type="Proteomes" id="UP000253034">
    <property type="component" value="Unassembled WGS sequence"/>
</dbReference>
<evidence type="ECO:0000256" key="3">
    <source>
        <dbReference type="ARBA" id="ARBA00023239"/>
    </source>
</evidence>
<dbReference type="NCBIfam" id="TIGR00126">
    <property type="entry name" value="deoC"/>
    <property type="match status" value="1"/>
</dbReference>
<feature type="active site" description="Proton donor/acceptor" evidence="7">
    <location>
        <position position="186"/>
    </location>
</feature>
<evidence type="ECO:0000256" key="2">
    <source>
        <dbReference type="ARBA" id="ARBA00022490"/>
    </source>
</evidence>
<keyword evidence="4 7" id="KW-0704">Schiff base</keyword>
<dbReference type="GO" id="GO:0016052">
    <property type="term" value="P:carbohydrate catabolic process"/>
    <property type="evidence" value="ECO:0007669"/>
    <property type="project" value="TreeGrafter"/>
</dbReference>
<reference evidence="8 9" key="1">
    <citation type="submission" date="2018-07" db="EMBL/GenBank/DDBJ databases">
        <title>Genomic Encyclopedia of Type Strains, Phase IV (KMG-IV): sequencing the most valuable type-strain genomes for metagenomic binning, comparative biology and taxonomic classification.</title>
        <authorList>
            <person name="Goeker M."/>
        </authorList>
    </citation>
    <scope>NUCLEOTIDE SEQUENCE [LARGE SCALE GENOMIC DNA]</scope>
    <source>
        <strain evidence="8 9">DSM 27016</strain>
    </source>
</reference>
<comment type="similarity">
    <text evidence="1 7">Belongs to the DeoC/FbaB aldolase family. DeoC type 1 subfamily.</text>
</comment>
<keyword evidence="9" id="KW-1185">Reference proteome</keyword>
<dbReference type="EMBL" id="QPJT01000008">
    <property type="protein sequence ID" value="RCX17162.1"/>
    <property type="molecule type" value="Genomic_DNA"/>
</dbReference>
<dbReference type="GO" id="GO:0009264">
    <property type="term" value="P:deoxyribonucleotide catabolic process"/>
    <property type="evidence" value="ECO:0007669"/>
    <property type="project" value="UniProtKB-UniRule"/>
</dbReference>
<dbReference type="InterPro" id="IPR028581">
    <property type="entry name" value="DeoC_typeI"/>
</dbReference>
<proteinExistence type="inferred from homology"/>
<dbReference type="GO" id="GO:0005737">
    <property type="term" value="C:cytoplasm"/>
    <property type="evidence" value="ECO:0007669"/>
    <property type="project" value="UniProtKB-SubCell"/>
</dbReference>
<dbReference type="EC" id="4.1.2.4" evidence="7"/>
<comment type="pathway">
    <text evidence="7">Carbohydrate degradation; 2-deoxy-D-ribose 1-phosphate degradation; D-glyceraldehyde 3-phosphate and acetaldehyde from 2-deoxy-alpha-D-ribose 1-phosphate: step 2/2.</text>
</comment>
<evidence type="ECO:0000256" key="4">
    <source>
        <dbReference type="ARBA" id="ARBA00023270"/>
    </source>
</evidence>
<name>A0A369B6L2_9FIRM</name>
<comment type="subcellular location">
    <subcellularLocation>
        <location evidence="7">Cytoplasm</location>
    </subcellularLocation>
</comment>
<dbReference type="InterPro" id="IPR011343">
    <property type="entry name" value="DeoC"/>
</dbReference>
<evidence type="ECO:0000256" key="7">
    <source>
        <dbReference type="HAMAP-Rule" id="MF_00114"/>
    </source>
</evidence>
<comment type="function">
    <text evidence="6 7">Catalyzes a reversible aldol reaction between acetaldehyde and D-glyceraldehyde 3-phosphate to generate 2-deoxy-D-ribose 5-phosphate.</text>
</comment>